<dbReference type="Proteomes" id="UP000033070">
    <property type="component" value="Chromosome"/>
</dbReference>
<name>A0A2Z6GDU7_9PROT</name>
<gene>
    <name evidence="2" type="ORF">OYT1_ch2285</name>
</gene>
<accession>A0A2Z6GDU7</accession>
<dbReference type="InterPro" id="IPR001584">
    <property type="entry name" value="Integrase_cat-core"/>
</dbReference>
<dbReference type="PANTHER" id="PTHR35004:SF6">
    <property type="entry name" value="TRANSPOSASE"/>
    <property type="match status" value="1"/>
</dbReference>
<dbReference type="RefSeq" id="WP_062626742.1">
    <property type="nucleotide sequence ID" value="NZ_AP018738.1"/>
</dbReference>
<dbReference type="InterPro" id="IPR012337">
    <property type="entry name" value="RNaseH-like_sf"/>
</dbReference>
<dbReference type="AlphaFoldDB" id="A0A2Z6GDU7"/>
<keyword evidence="3" id="KW-1185">Reference proteome</keyword>
<evidence type="ECO:0000313" key="2">
    <source>
        <dbReference type="EMBL" id="BBE51801.1"/>
    </source>
</evidence>
<reference evidence="2 3" key="1">
    <citation type="submission" date="2018-06" db="EMBL/GenBank/DDBJ databases">
        <title>OYT1 Genome Sequencing.</title>
        <authorList>
            <person name="Kato S."/>
            <person name="Itoh T."/>
            <person name="Ohkuma M."/>
        </authorList>
    </citation>
    <scope>NUCLEOTIDE SEQUENCE [LARGE SCALE GENOMIC DNA]</scope>
    <source>
        <strain evidence="2 3">OYT1</strain>
    </source>
</reference>
<evidence type="ECO:0000313" key="3">
    <source>
        <dbReference type="Proteomes" id="UP000033070"/>
    </source>
</evidence>
<dbReference type="InterPro" id="IPR009004">
    <property type="entry name" value="Transposase_Mu_C"/>
</dbReference>
<evidence type="ECO:0000259" key="1">
    <source>
        <dbReference type="PROSITE" id="PS50994"/>
    </source>
</evidence>
<proteinExistence type="predicted"/>
<dbReference type="SUPFAM" id="SSF53098">
    <property type="entry name" value="Ribonuclease H-like"/>
    <property type="match status" value="1"/>
</dbReference>
<dbReference type="PROSITE" id="PS50994">
    <property type="entry name" value="INTEGRASE"/>
    <property type="match status" value="1"/>
</dbReference>
<dbReference type="Gene3D" id="3.30.420.10">
    <property type="entry name" value="Ribonuclease H-like superfamily/Ribonuclease H"/>
    <property type="match status" value="1"/>
</dbReference>
<dbReference type="InterPro" id="IPR036397">
    <property type="entry name" value="RNaseH_sf"/>
</dbReference>
<dbReference type="OrthoDB" id="5676324at2"/>
<sequence length="550" mass="62116">MKALTITPAATQLPRPALRAEVIRLDKHRKGAFAVAGDKKKIAAYHWESVITAIRAIQGRGSESAAVDLFMRRAENGDLKPSVMDALAAVSVGKRMMPSRSTIFEKLAAYRDHGVDGLVKKHKGRIRIEGRWEGLALEIWSQSTSPEIAPIHRKLMEVHGFTVGYEQVRGYINALPATLGRMSPARIGRNAYRLSQKSFIRRCIDNLLPGDIYVADGYCADIYLAHPITGKLWRPELTVAMDLASRHIVHMRADEHEGTYAVQNMWAECFVKWNHVPLILYVDNGSGYFNHLMSDEMTGFYARSGVQEVIHAIPGNPHGKGWIERFFRTFKDDFLRVRWAAYCCADEQADEVKNHLVNEVKEGRIALPTLAEFMESVTAWLADYHGRAIPNQPALAKQTLWAQLQPVPPTVNLAVLKRRSEMRKVRRSAVVHMGREYSHPDLLAWNGQPVVLEYDLTDDKVAVIRTEAGDFICDAHLVKKVQQFSDNRLEDLRQKRLENQIKRKQKHLEEDIARAGRVFDAEALAEGALPALEGESQRIEGGDFSLDDFN</sequence>
<dbReference type="GO" id="GO:0003676">
    <property type="term" value="F:nucleic acid binding"/>
    <property type="evidence" value="ECO:0007669"/>
    <property type="project" value="InterPro"/>
</dbReference>
<dbReference type="PANTHER" id="PTHR35004">
    <property type="entry name" value="TRANSPOSASE RV3428C-RELATED"/>
    <property type="match status" value="1"/>
</dbReference>
<protein>
    <submittedName>
        <fullName evidence="2">Transposase-like Mu</fullName>
    </submittedName>
</protein>
<dbReference type="GO" id="GO:0015074">
    <property type="term" value="P:DNA integration"/>
    <property type="evidence" value="ECO:0007669"/>
    <property type="project" value="InterPro"/>
</dbReference>
<organism evidence="2 3">
    <name type="scientific">Ferriphaselus amnicola</name>
    <dbReference type="NCBI Taxonomy" id="1188319"/>
    <lineage>
        <taxon>Bacteria</taxon>
        <taxon>Pseudomonadati</taxon>
        <taxon>Pseudomonadota</taxon>
        <taxon>Betaproteobacteria</taxon>
        <taxon>Nitrosomonadales</taxon>
        <taxon>Gallionellaceae</taxon>
        <taxon>Ferriphaselus</taxon>
    </lineage>
</organism>
<dbReference type="STRING" id="1188319.OYT1_01572"/>
<dbReference type="SUPFAM" id="SSF50610">
    <property type="entry name" value="mu transposase, C-terminal domain"/>
    <property type="match status" value="1"/>
</dbReference>
<dbReference type="Pfam" id="PF09299">
    <property type="entry name" value="Mu-transpos_C"/>
    <property type="match status" value="1"/>
</dbReference>
<feature type="domain" description="Integrase catalytic" evidence="1">
    <location>
        <begin position="205"/>
        <end position="378"/>
    </location>
</feature>
<dbReference type="KEGG" id="fam:OYT1_ch2285"/>
<dbReference type="EMBL" id="AP018738">
    <property type="protein sequence ID" value="BBE51801.1"/>
    <property type="molecule type" value="Genomic_DNA"/>
</dbReference>
<dbReference type="InterPro" id="IPR015378">
    <property type="entry name" value="Transposase-like_Mu_C"/>
</dbReference>